<keyword evidence="3" id="KW-1185">Reference proteome</keyword>
<feature type="compositionally biased region" description="Polar residues" evidence="1">
    <location>
        <begin position="1"/>
        <end position="20"/>
    </location>
</feature>
<proteinExistence type="predicted"/>
<dbReference type="KEGG" id="dra:DR_1408"/>
<feature type="region of interest" description="Disordered" evidence="1">
    <location>
        <begin position="1"/>
        <end position="24"/>
    </location>
</feature>
<dbReference type="HOGENOM" id="CLU_1783700_0_0_0"/>
<dbReference type="AlphaFoldDB" id="Q9RUH8"/>
<dbReference type="InParanoid" id="Q9RUH8"/>
<organism evidence="2 3">
    <name type="scientific">Deinococcus radiodurans (strain ATCC 13939 / DSM 20539 / JCM 16871 / CCUG 27074 / LMG 4051 / NBRC 15346 / NCIMB 9279 / VKM B-1422 / R1)</name>
    <dbReference type="NCBI Taxonomy" id="243230"/>
    <lineage>
        <taxon>Bacteria</taxon>
        <taxon>Thermotogati</taxon>
        <taxon>Deinococcota</taxon>
        <taxon>Deinococci</taxon>
        <taxon>Deinococcales</taxon>
        <taxon>Deinococcaceae</taxon>
        <taxon>Deinococcus</taxon>
    </lineage>
</organism>
<dbReference type="RefSeq" id="WP_010888047.1">
    <property type="nucleotide sequence ID" value="NC_001263.1"/>
</dbReference>
<accession>Q9RUH8</accession>
<dbReference type="STRING" id="243230.DR_1408"/>
<reference evidence="2 3" key="1">
    <citation type="journal article" date="1999" name="Science">
        <title>Genome sequence of the radioresistant bacterium Deinococcus radiodurans R1.</title>
        <authorList>
            <person name="White O."/>
            <person name="Eisen J.A."/>
            <person name="Heidelberg J.F."/>
            <person name="Hickey E.K."/>
            <person name="Peterson J.D."/>
            <person name="Dodson R.J."/>
            <person name="Haft D.H."/>
            <person name="Gwinn M.L."/>
            <person name="Nelson W.C."/>
            <person name="Richardson D.L."/>
            <person name="Moffat K.S."/>
            <person name="Qin H."/>
            <person name="Jiang L."/>
            <person name="Pamphile W."/>
            <person name="Crosby M."/>
            <person name="Shen M."/>
            <person name="Vamathevan J.J."/>
            <person name="Lam P."/>
            <person name="McDonald L."/>
            <person name="Utterback T."/>
            <person name="Zalewski C."/>
            <person name="Makarova K.S."/>
            <person name="Aravind L."/>
            <person name="Daly M.J."/>
            <person name="Minton K.W."/>
            <person name="Fleischmann R.D."/>
            <person name="Ketchum K.A."/>
            <person name="Nelson K.E."/>
            <person name="Salzberg S."/>
            <person name="Smith H.O."/>
            <person name="Venter J.C."/>
            <person name="Fraser C.M."/>
        </authorList>
    </citation>
    <scope>NUCLEOTIDE SEQUENCE [LARGE SCALE GENOMIC DNA]</scope>
    <source>
        <strain evidence="3">ATCC 13939 / DSM 20539 / JCM 16871 / LMG 4051 / NBRC 15346 / NCIMB 9279 / R1 / VKM B-1422</strain>
    </source>
</reference>
<dbReference type="EMBL" id="AE000513">
    <property type="protein sequence ID" value="AAF10989.1"/>
    <property type="molecule type" value="Genomic_DNA"/>
</dbReference>
<evidence type="ECO:0000313" key="3">
    <source>
        <dbReference type="Proteomes" id="UP000002524"/>
    </source>
</evidence>
<dbReference type="EnsemblBacteria" id="AAF10989">
    <property type="protein sequence ID" value="AAF10989"/>
    <property type="gene ID" value="DR_1408"/>
</dbReference>
<dbReference type="PATRIC" id="fig|243230.17.peg.1605"/>
<name>Q9RUH8_DEIRA</name>
<feature type="compositionally biased region" description="Basic residues" evidence="1">
    <location>
        <begin position="51"/>
        <end position="73"/>
    </location>
</feature>
<dbReference type="Proteomes" id="UP000002524">
    <property type="component" value="Chromosome 1"/>
</dbReference>
<evidence type="ECO:0000313" key="2">
    <source>
        <dbReference type="EMBL" id="AAF10989.1"/>
    </source>
</evidence>
<sequence length="145" mass="15966">MRACPTSNHAVSRIDGQTQGEPGHRFGLAEQLQRAAPVEVGQPARGLVPTQRRRPRQQPLRPRRPCRVGHRKAPLPFAERSPERRVGPGKRRERRVHLAARDVAALELGLERPERPLQFGELASFQLAQGVGGASAVQGHALPIL</sequence>
<dbReference type="PaxDb" id="243230-DR_1408"/>
<dbReference type="PIR" id="C75398">
    <property type="entry name" value="C75398"/>
</dbReference>
<evidence type="ECO:0000256" key="1">
    <source>
        <dbReference type="SAM" id="MobiDB-lite"/>
    </source>
</evidence>
<gene>
    <name evidence="2" type="ordered locus">DR_1408</name>
</gene>
<protein>
    <submittedName>
        <fullName evidence="2">Uncharacterized protein</fullName>
    </submittedName>
</protein>
<feature type="region of interest" description="Disordered" evidence="1">
    <location>
        <begin position="38"/>
        <end position="93"/>
    </location>
</feature>